<dbReference type="OrthoDB" id="6128208at2759"/>
<evidence type="ECO:0000256" key="1">
    <source>
        <dbReference type="ARBA" id="ARBA00022729"/>
    </source>
</evidence>
<evidence type="ECO:0000313" key="8">
    <source>
        <dbReference type="RefSeq" id="XP_023931764.1"/>
    </source>
</evidence>
<comment type="caution">
    <text evidence="5">Lacks conserved residue(s) required for the propagation of feature annotation.</text>
</comment>
<feature type="domain" description="SRCR" evidence="6">
    <location>
        <begin position="552"/>
        <end position="653"/>
    </location>
</feature>
<dbReference type="PROSITE" id="PS50287">
    <property type="entry name" value="SRCR_2"/>
    <property type="match status" value="6"/>
</dbReference>
<evidence type="ECO:0000256" key="4">
    <source>
        <dbReference type="ARBA" id="ARBA00023180"/>
    </source>
</evidence>
<dbReference type="InterPro" id="IPR001190">
    <property type="entry name" value="SRCR"/>
</dbReference>
<name>A0A2R2MNI4_LINAN</name>
<proteinExistence type="predicted"/>
<dbReference type="GeneID" id="106176925"/>
<feature type="disulfide bond" evidence="5">
    <location>
        <begin position="300"/>
        <end position="310"/>
    </location>
</feature>
<feature type="domain" description="SRCR" evidence="6">
    <location>
        <begin position="337"/>
        <end position="436"/>
    </location>
</feature>
<feature type="disulfide bond" evidence="5">
    <location>
        <begin position="190"/>
        <end position="200"/>
    </location>
</feature>
<dbReference type="SUPFAM" id="SSF56487">
    <property type="entry name" value="SRCR-like"/>
    <property type="match status" value="6"/>
</dbReference>
<keyword evidence="4" id="KW-0325">Glycoprotein</keyword>
<keyword evidence="3 5" id="KW-1015">Disulfide bond</keyword>
<keyword evidence="2" id="KW-0677">Repeat</keyword>
<keyword evidence="1" id="KW-0732">Signal</keyword>
<dbReference type="InterPro" id="IPR036772">
    <property type="entry name" value="SRCR-like_dom_sf"/>
</dbReference>
<evidence type="ECO:0000259" key="6">
    <source>
        <dbReference type="PROSITE" id="PS50287"/>
    </source>
</evidence>
<dbReference type="PANTHER" id="PTHR19331:SF465">
    <property type="entry name" value="EGG PEPTIDE SPERACT RECEPTOR"/>
    <property type="match status" value="1"/>
</dbReference>
<evidence type="ECO:0000256" key="2">
    <source>
        <dbReference type="ARBA" id="ARBA00022737"/>
    </source>
</evidence>
<dbReference type="KEGG" id="lak:106176925"/>
<reference evidence="8" key="1">
    <citation type="submission" date="2025-08" db="UniProtKB">
        <authorList>
            <consortium name="RefSeq"/>
        </authorList>
    </citation>
    <scope>IDENTIFICATION</scope>
    <source>
        <tissue evidence="8">Gonads</tissue>
    </source>
</reference>
<dbReference type="Pfam" id="PF00530">
    <property type="entry name" value="SRCR"/>
    <property type="match status" value="6"/>
</dbReference>
<feature type="disulfide bond" evidence="5">
    <location>
        <begin position="82"/>
        <end position="92"/>
    </location>
</feature>
<dbReference type="RefSeq" id="XP_023931764.1">
    <property type="nucleotide sequence ID" value="XM_024075996.1"/>
</dbReference>
<feature type="domain" description="SRCR" evidence="6">
    <location>
        <begin position="120"/>
        <end position="221"/>
    </location>
</feature>
<keyword evidence="7" id="KW-1185">Reference proteome</keyword>
<dbReference type="GO" id="GO:0016020">
    <property type="term" value="C:membrane"/>
    <property type="evidence" value="ECO:0007669"/>
    <property type="project" value="InterPro"/>
</dbReference>
<evidence type="ECO:0000313" key="7">
    <source>
        <dbReference type="Proteomes" id="UP000085678"/>
    </source>
</evidence>
<organism evidence="7 8">
    <name type="scientific">Lingula anatina</name>
    <name type="common">Brachiopod</name>
    <name type="synonym">Lingula unguis</name>
    <dbReference type="NCBI Taxonomy" id="7574"/>
    <lineage>
        <taxon>Eukaryota</taxon>
        <taxon>Metazoa</taxon>
        <taxon>Spiralia</taxon>
        <taxon>Lophotrochozoa</taxon>
        <taxon>Brachiopoda</taxon>
        <taxon>Linguliformea</taxon>
        <taxon>Lingulata</taxon>
        <taxon>Lingulida</taxon>
        <taxon>Linguloidea</taxon>
        <taxon>Lingulidae</taxon>
        <taxon>Lingula</taxon>
    </lineage>
</organism>
<dbReference type="Gene3D" id="3.10.250.10">
    <property type="entry name" value="SRCR-like domain"/>
    <property type="match status" value="6"/>
</dbReference>
<dbReference type="Proteomes" id="UP000085678">
    <property type="component" value="Unplaced"/>
</dbReference>
<accession>A0A2R2MNI4</accession>
<dbReference type="PRINTS" id="PR00258">
    <property type="entry name" value="SPERACTRCPTR"/>
</dbReference>
<feature type="disulfide bond" evidence="5">
    <location>
        <begin position="405"/>
        <end position="415"/>
    </location>
</feature>
<sequence length="654" mass="70325">MDSIRISEDFEVRLVGGARAGEGRVEVLHNGEWGTVCDHAWGDMDARVVCRMLVYKRIGSVSFFHAYFGQGTGTILMNNVVCSGHETSIKDCSHNGWWTHNCDHSEDAGVRCLRFLAVDVRLVGGSNAGEGRVEVFHNGEWGTVCEDGWDNDDARVVCRMLGYNPSDSVSITGAHFGQGTGSIHLDNVVCSGSEDSIKDCIHNGWGSHDCDHSEDASVSCGTTTTTLVKVRLVGGPHSGEGRVEVYHNGRWGTVCDDGWDDNDARVVCRMLGYKSNYPVSSNSNYFGRGNVPILMDNVACSGGEASIQDCGHNGWGSHNCDHSKDAGVRCVEAGSVVKLVGGSRAGEGRVEVYHYDEWGTVCDNGWDDNDARVVCRMLGYKGSVSYSGAHFGRGTGPILMDNVACSGSESSIKDCGHSGWWTHRCDHSKDAGVRCVAATPVEVRLVGGSHVGEGRVEVFYNGGRGTVCDNGWDKNDARVVCRMLGYNPSNSISFSGAQFGQGTGSILMDNVACSGSETSIKDCKHRGWGTHSCDHSKDAGVRCVVAGPVAVVRLMGGKRDGEGRVEVLHNGEWGTVCDDGWDDDDARVVCRMLGYNHRGATAVRSAKFGRGSGSIHMEQVACTGRERFLKDCLHGKWGAHDCTHSEDAGVRCLP</sequence>
<feature type="domain" description="SRCR" evidence="6">
    <location>
        <begin position="443"/>
        <end position="544"/>
    </location>
</feature>
<feature type="disulfide bond" evidence="5">
    <location>
        <begin position="513"/>
        <end position="523"/>
    </location>
</feature>
<dbReference type="STRING" id="7574.A0A2R2MNI4"/>
<dbReference type="InParanoid" id="A0A2R2MNI4"/>
<feature type="domain" description="SRCR" evidence="6">
    <location>
        <begin position="230"/>
        <end position="331"/>
    </location>
</feature>
<dbReference type="SMART" id="SM00202">
    <property type="entry name" value="SR"/>
    <property type="match status" value="6"/>
</dbReference>
<gene>
    <name evidence="8" type="primary">LOC106176925</name>
</gene>
<dbReference type="AlphaFoldDB" id="A0A2R2MNI4"/>
<dbReference type="PANTHER" id="PTHR19331">
    <property type="entry name" value="SCAVENGER RECEPTOR DOMAIN-CONTAINING"/>
    <property type="match status" value="1"/>
</dbReference>
<evidence type="ECO:0000256" key="3">
    <source>
        <dbReference type="ARBA" id="ARBA00023157"/>
    </source>
</evidence>
<evidence type="ECO:0000256" key="5">
    <source>
        <dbReference type="PROSITE-ProRule" id="PRU00196"/>
    </source>
</evidence>
<dbReference type="FunFam" id="3.10.250.10:FF:000011">
    <property type="entry name" value="Scavenger receptor class A member 5"/>
    <property type="match status" value="6"/>
</dbReference>
<feature type="domain" description="SRCR" evidence="6">
    <location>
        <begin position="12"/>
        <end position="113"/>
    </location>
</feature>
<protein>
    <submittedName>
        <fullName evidence="8">Deleted in malignant brain tumors 1 protein-like</fullName>
    </submittedName>
</protein>
<dbReference type="PROSITE" id="PS00420">
    <property type="entry name" value="SRCR_1"/>
    <property type="match status" value="4"/>
</dbReference>
<feature type="disulfide bond" evidence="5">
    <location>
        <begin position="622"/>
        <end position="632"/>
    </location>
</feature>